<dbReference type="Proteomes" id="UP000183915">
    <property type="component" value="Unassembled WGS sequence"/>
</dbReference>
<evidence type="ECO:0000313" key="2">
    <source>
        <dbReference type="Proteomes" id="UP000183915"/>
    </source>
</evidence>
<proteinExistence type="predicted"/>
<name>A0ABY0YSD8_9PSED</name>
<dbReference type="RefSeq" id="WP_258689517.1">
    <property type="nucleotide sequence ID" value="NZ_FNTT01000002.1"/>
</dbReference>
<gene>
    <name evidence="1" type="ORF">SAMN04490188_1869</name>
</gene>
<comment type="caution">
    <text evidence="1">The sequence shown here is derived from an EMBL/GenBank/DDBJ whole genome shotgun (WGS) entry which is preliminary data.</text>
</comment>
<keyword evidence="2" id="KW-1185">Reference proteome</keyword>
<reference evidence="1 2" key="1">
    <citation type="submission" date="2016-10" db="EMBL/GenBank/DDBJ databases">
        <authorList>
            <person name="Varghese N."/>
            <person name="Submissions S."/>
        </authorList>
    </citation>
    <scope>NUCLEOTIDE SEQUENCE [LARGE SCALE GENOMIC DNA]</scope>
    <source>
        <strain evidence="1 2">BS3780</strain>
    </source>
</reference>
<sequence length="43" mass="4478">MLLEIVQFAGCLPSLVQNETGPVLSIAPDAPAWLTLIAITSLA</sequence>
<accession>A0ABY0YSD8</accession>
<dbReference type="EMBL" id="FNTT01000002">
    <property type="protein sequence ID" value="SED88775.1"/>
    <property type="molecule type" value="Genomic_DNA"/>
</dbReference>
<evidence type="ECO:0000313" key="1">
    <source>
        <dbReference type="EMBL" id="SED88775.1"/>
    </source>
</evidence>
<organism evidence="1 2">
    <name type="scientific">Pseudomonas kilonensis</name>
    <dbReference type="NCBI Taxonomy" id="132476"/>
    <lineage>
        <taxon>Bacteria</taxon>
        <taxon>Pseudomonadati</taxon>
        <taxon>Pseudomonadota</taxon>
        <taxon>Gammaproteobacteria</taxon>
        <taxon>Pseudomonadales</taxon>
        <taxon>Pseudomonadaceae</taxon>
        <taxon>Pseudomonas</taxon>
    </lineage>
</organism>
<protein>
    <submittedName>
        <fullName evidence="1">Uncharacterized protein</fullName>
    </submittedName>
</protein>